<sequence>MSGDPLSGIGIHLGATCSCVGVWLRQIIANDHGNRFTGPSPLPPFGSFLPANKLISGSMRPGIFSADFFSTSQGDLCKWLIGRRFTDASVLQNDIKLWNFKVISGPDDKPMIVVHYKGVEKKFATEEISSKVLIKMCEIAEAYLEAPPSRALLSLFLTASMTLRGRAPRMLGLLLVSILGEKNVLIFDLGGCMFDVSLLTIEKGVFEVKAIAGDTHLGVRLRTMRERAKWTCPPLHRPRSRLIHYDGIHFFSAITRVRFEELNMDLFSKCMESVEKCLRDAKMDRSFVHDIVLVGGSSSFFHPRIVVGETIRIGHLYLPTFQLSFIFVAVPVLPDLQEKTTYSGRLESLR</sequence>
<comment type="caution">
    <text evidence="3">The sequence shown here is derived from an EMBL/GenBank/DDBJ whole genome shotgun (WGS) entry which is preliminary data.</text>
</comment>
<gene>
    <name evidence="3" type="ORF">EJB05_25669</name>
</gene>
<feature type="non-terminal residue" evidence="3">
    <location>
        <position position="1"/>
    </location>
</feature>
<accession>A0A5J9UHT1</accession>
<dbReference type="InterPro" id="IPR013126">
    <property type="entry name" value="Hsp_70_fam"/>
</dbReference>
<evidence type="ECO:0000313" key="4">
    <source>
        <dbReference type="Proteomes" id="UP000324897"/>
    </source>
</evidence>
<dbReference type="GO" id="GO:0140662">
    <property type="term" value="F:ATP-dependent protein folding chaperone"/>
    <property type="evidence" value="ECO:0007669"/>
    <property type="project" value="InterPro"/>
</dbReference>
<keyword evidence="1" id="KW-0547">Nucleotide-binding</keyword>
<dbReference type="PANTHER" id="PTHR19375">
    <property type="entry name" value="HEAT SHOCK PROTEIN 70KDA"/>
    <property type="match status" value="1"/>
</dbReference>
<dbReference type="AlphaFoldDB" id="A0A5J9UHT1"/>
<dbReference type="Gene3D" id="3.30.420.40">
    <property type="match status" value="3"/>
</dbReference>
<reference evidence="3 4" key="1">
    <citation type="journal article" date="2019" name="Sci. Rep.">
        <title>A high-quality genome of Eragrostis curvula grass provides insights into Poaceae evolution and supports new strategies to enhance forage quality.</title>
        <authorList>
            <person name="Carballo J."/>
            <person name="Santos B.A.C.M."/>
            <person name="Zappacosta D."/>
            <person name="Garbus I."/>
            <person name="Selva J.P."/>
            <person name="Gallo C.A."/>
            <person name="Diaz A."/>
            <person name="Albertini E."/>
            <person name="Caccamo M."/>
            <person name="Echenique V."/>
        </authorList>
    </citation>
    <scope>NUCLEOTIDE SEQUENCE [LARGE SCALE GENOMIC DNA]</scope>
    <source>
        <strain evidence="4">cv. Victoria</strain>
        <tissue evidence="3">Leaf</tissue>
    </source>
</reference>
<dbReference type="Gramene" id="TVU23313">
    <property type="protein sequence ID" value="TVU23313"/>
    <property type="gene ID" value="EJB05_25669"/>
</dbReference>
<keyword evidence="4" id="KW-1185">Reference proteome</keyword>
<dbReference type="InterPro" id="IPR043129">
    <property type="entry name" value="ATPase_NBD"/>
</dbReference>
<proteinExistence type="predicted"/>
<evidence type="ECO:0000256" key="1">
    <source>
        <dbReference type="ARBA" id="ARBA00022741"/>
    </source>
</evidence>
<organism evidence="3 4">
    <name type="scientific">Eragrostis curvula</name>
    <name type="common">weeping love grass</name>
    <dbReference type="NCBI Taxonomy" id="38414"/>
    <lineage>
        <taxon>Eukaryota</taxon>
        <taxon>Viridiplantae</taxon>
        <taxon>Streptophyta</taxon>
        <taxon>Embryophyta</taxon>
        <taxon>Tracheophyta</taxon>
        <taxon>Spermatophyta</taxon>
        <taxon>Magnoliopsida</taxon>
        <taxon>Liliopsida</taxon>
        <taxon>Poales</taxon>
        <taxon>Poaceae</taxon>
        <taxon>PACMAD clade</taxon>
        <taxon>Chloridoideae</taxon>
        <taxon>Eragrostideae</taxon>
        <taxon>Eragrostidinae</taxon>
        <taxon>Eragrostis</taxon>
    </lineage>
</organism>
<dbReference type="EMBL" id="RWGY01000013">
    <property type="protein sequence ID" value="TVU23313.1"/>
    <property type="molecule type" value="Genomic_DNA"/>
</dbReference>
<dbReference type="Pfam" id="PF00012">
    <property type="entry name" value="HSP70"/>
    <property type="match status" value="3"/>
</dbReference>
<keyword evidence="2" id="KW-0067">ATP-binding</keyword>
<dbReference type="SUPFAM" id="SSF53067">
    <property type="entry name" value="Actin-like ATPase domain"/>
    <property type="match status" value="2"/>
</dbReference>
<dbReference type="GO" id="GO:0005524">
    <property type="term" value="F:ATP binding"/>
    <property type="evidence" value="ECO:0007669"/>
    <property type="project" value="UniProtKB-KW"/>
</dbReference>
<evidence type="ECO:0000313" key="3">
    <source>
        <dbReference type="EMBL" id="TVU23313.1"/>
    </source>
</evidence>
<name>A0A5J9UHT1_9POAL</name>
<evidence type="ECO:0000256" key="2">
    <source>
        <dbReference type="ARBA" id="ARBA00022840"/>
    </source>
</evidence>
<protein>
    <submittedName>
        <fullName evidence="3">Uncharacterized protein</fullName>
    </submittedName>
</protein>
<dbReference type="Proteomes" id="UP000324897">
    <property type="component" value="Chromosome 2"/>
</dbReference>